<feature type="transmembrane region" description="Helical" evidence="1">
    <location>
        <begin position="401"/>
        <end position="422"/>
    </location>
</feature>
<protein>
    <recommendedName>
        <fullName evidence="2">DUF3533 domain-containing protein</fullName>
    </recommendedName>
</protein>
<dbReference type="GO" id="GO:0016020">
    <property type="term" value="C:membrane"/>
    <property type="evidence" value="ECO:0007669"/>
    <property type="project" value="TreeGrafter"/>
</dbReference>
<sequence length="589" mass="65032">MSPEQPPNGSAPAAAPKAKLKKISYGFFDPEMAPFRKIVFRILGGSTIITILVMWICMPLYWGSLWKSNRYTNKLTVRVIDRDGDSLGSFITSAMLNQTNLKYFETSVTEFPTDADVANDIVEEGAWAAIVIEPFATANLLEARQTGNASYNGSSAVHVYYAQARQENAVNGYLVPYIQEELGMVVAQASAQSTAQYIAANAGNVTASKLLAQAPTTVTSPVYFTLVNLRPYNQPVVQAITLLVLIYMLIFGFTITMPNDACREIIGPYLTNRSYLAYRIISPLACYLPISFFFSVVNLPFKVQFDAHYTYAGGFFLWSFTLFLGMASLGLATEFAITLLGPNFAAFCLFPLIIANISVASLPHELLPWIYRYGLAMPFYNVGRIVRTIIFNTKNEISMNLGILIAWIAVSCFTLTLTTWLFRRKAIHQHCKEVGEIEFDPTLPVNFRHGGNLGFPGFFAHPERSAEPPSNTSGYQGILYAFRACGGSRPIDTFGGDQNRGRCLAFGLSKAGVCLPVLVHPRLHLGSCLPSPKRTERLWDNFAVLADAVNMEADVVQREEAQVAEDIALLERKVTLPGLFGGERRGDLS</sequence>
<gene>
    <name evidence="3" type="ORF">EHS25_000946</name>
</gene>
<dbReference type="OrthoDB" id="2140105at2759"/>
<dbReference type="AlphaFoldDB" id="A0A427YXP3"/>
<dbReference type="Pfam" id="PF12051">
    <property type="entry name" value="DUF3533"/>
    <property type="match status" value="1"/>
</dbReference>
<feature type="transmembrane region" description="Helical" evidence="1">
    <location>
        <begin position="344"/>
        <end position="362"/>
    </location>
</feature>
<keyword evidence="4" id="KW-1185">Reference proteome</keyword>
<feature type="transmembrane region" description="Helical" evidence="1">
    <location>
        <begin position="38"/>
        <end position="62"/>
    </location>
</feature>
<dbReference type="InterPro" id="IPR053001">
    <property type="entry name" value="MNNG_permease-like"/>
</dbReference>
<evidence type="ECO:0000256" key="1">
    <source>
        <dbReference type="SAM" id="Phobius"/>
    </source>
</evidence>
<name>A0A427YXP3_9TREE</name>
<feature type="domain" description="DUF3533" evidence="2">
    <location>
        <begin position="48"/>
        <end position="411"/>
    </location>
</feature>
<dbReference type="EMBL" id="RSCD01000001">
    <property type="protein sequence ID" value="RSH95853.1"/>
    <property type="molecule type" value="Genomic_DNA"/>
</dbReference>
<evidence type="ECO:0000259" key="2">
    <source>
        <dbReference type="Pfam" id="PF12051"/>
    </source>
</evidence>
<dbReference type="InterPro" id="IPR022703">
    <property type="entry name" value="DUF3533"/>
</dbReference>
<evidence type="ECO:0000313" key="4">
    <source>
        <dbReference type="Proteomes" id="UP000279259"/>
    </source>
</evidence>
<feature type="transmembrane region" description="Helical" evidence="1">
    <location>
        <begin position="236"/>
        <end position="255"/>
    </location>
</feature>
<keyword evidence="1" id="KW-0472">Membrane</keyword>
<dbReference type="STRING" id="1890683.A0A427YXP3"/>
<dbReference type="Proteomes" id="UP000279259">
    <property type="component" value="Unassembled WGS sequence"/>
</dbReference>
<feature type="transmembrane region" description="Helical" evidence="1">
    <location>
        <begin position="309"/>
        <end position="332"/>
    </location>
</feature>
<proteinExistence type="predicted"/>
<comment type="caution">
    <text evidence="3">The sequence shown here is derived from an EMBL/GenBank/DDBJ whole genome shotgun (WGS) entry which is preliminary data.</text>
</comment>
<organism evidence="3 4">
    <name type="scientific">Saitozyma podzolica</name>
    <dbReference type="NCBI Taxonomy" id="1890683"/>
    <lineage>
        <taxon>Eukaryota</taxon>
        <taxon>Fungi</taxon>
        <taxon>Dikarya</taxon>
        <taxon>Basidiomycota</taxon>
        <taxon>Agaricomycotina</taxon>
        <taxon>Tremellomycetes</taxon>
        <taxon>Tremellales</taxon>
        <taxon>Trimorphomycetaceae</taxon>
        <taxon>Saitozyma</taxon>
    </lineage>
</organism>
<reference evidence="3 4" key="1">
    <citation type="submission" date="2018-11" db="EMBL/GenBank/DDBJ databases">
        <title>Genome sequence of Saitozyma podzolica DSM 27192.</title>
        <authorList>
            <person name="Aliyu H."/>
            <person name="Gorte O."/>
            <person name="Ochsenreither K."/>
        </authorList>
    </citation>
    <scope>NUCLEOTIDE SEQUENCE [LARGE SCALE GENOMIC DNA]</scope>
    <source>
        <strain evidence="3 4">DSM 27192</strain>
    </source>
</reference>
<accession>A0A427YXP3</accession>
<dbReference type="PANTHER" id="PTHR34814:SF1">
    <property type="entry name" value="NITROSOGUANIDINE RESISTANCE PROTEIN SNG1"/>
    <property type="match status" value="1"/>
</dbReference>
<keyword evidence="1" id="KW-0812">Transmembrane</keyword>
<keyword evidence="1" id="KW-1133">Transmembrane helix</keyword>
<evidence type="ECO:0000313" key="3">
    <source>
        <dbReference type="EMBL" id="RSH95853.1"/>
    </source>
</evidence>
<dbReference type="PANTHER" id="PTHR34814">
    <property type="entry name" value="NITROSOGUANIDINE RESISTANCE PROTEIN SNG1"/>
    <property type="match status" value="1"/>
</dbReference>
<feature type="transmembrane region" description="Helical" evidence="1">
    <location>
        <begin position="276"/>
        <end position="297"/>
    </location>
</feature>